<dbReference type="Pfam" id="PF00069">
    <property type="entry name" value="Pkinase"/>
    <property type="match status" value="1"/>
</dbReference>
<dbReference type="PROSITE" id="PS50011">
    <property type="entry name" value="PROTEIN_KINASE_DOM"/>
    <property type="match status" value="1"/>
</dbReference>
<dbReference type="Proteomes" id="UP001213000">
    <property type="component" value="Unassembled WGS sequence"/>
</dbReference>
<dbReference type="InterPro" id="IPR017441">
    <property type="entry name" value="Protein_kinase_ATP_BS"/>
</dbReference>
<evidence type="ECO:0000256" key="7">
    <source>
        <dbReference type="PROSITE-ProRule" id="PRU10141"/>
    </source>
</evidence>
<dbReference type="InterPro" id="IPR008271">
    <property type="entry name" value="Ser/Thr_kinase_AS"/>
</dbReference>
<dbReference type="PANTHER" id="PTHR24351">
    <property type="entry name" value="RIBOSOMAL PROTEIN S6 KINASE"/>
    <property type="match status" value="1"/>
</dbReference>
<keyword evidence="1" id="KW-0723">Serine/threonine-protein kinase</keyword>
<keyword evidence="6 7" id="KW-0067">ATP-binding</keyword>
<evidence type="ECO:0000256" key="8">
    <source>
        <dbReference type="SAM" id="MobiDB-lite"/>
    </source>
</evidence>
<evidence type="ECO:0000313" key="11">
    <source>
        <dbReference type="EMBL" id="KAJ3560598.1"/>
    </source>
</evidence>
<evidence type="ECO:0000259" key="10">
    <source>
        <dbReference type="PROSITE" id="PS50011"/>
    </source>
</evidence>
<dbReference type="PROSITE" id="PS00108">
    <property type="entry name" value="PROTEIN_KINASE_ST"/>
    <property type="match status" value="1"/>
</dbReference>
<dbReference type="SUPFAM" id="SSF56112">
    <property type="entry name" value="Protein kinase-like (PK-like)"/>
    <property type="match status" value="1"/>
</dbReference>
<dbReference type="InterPro" id="IPR011009">
    <property type="entry name" value="Kinase-like_dom_sf"/>
</dbReference>
<feature type="transmembrane region" description="Helical" evidence="9">
    <location>
        <begin position="73"/>
        <end position="93"/>
    </location>
</feature>
<reference evidence="11" key="1">
    <citation type="submission" date="2022-07" db="EMBL/GenBank/DDBJ databases">
        <title>Genome Sequence of Leucocoprinus birnbaumii.</title>
        <authorList>
            <person name="Buettner E."/>
        </authorList>
    </citation>
    <scope>NUCLEOTIDE SEQUENCE</scope>
    <source>
        <strain evidence="11">VT141</strain>
    </source>
</reference>
<keyword evidence="9" id="KW-0472">Membrane</keyword>
<feature type="compositionally biased region" description="Basic and acidic residues" evidence="8">
    <location>
        <begin position="155"/>
        <end position="172"/>
    </location>
</feature>
<evidence type="ECO:0000256" key="1">
    <source>
        <dbReference type="ARBA" id="ARBA00022527"/>
    </source>
</evidence>
<dbReference type="PROSITE" id="PS00107">
    <property type="entry name" value="PROTEIN_KINASE_ATP"/>
    <property type="match status" value="1"/>
</dbReference>
<gene>
    <name evidence="11" type="ORF">NP233_g10732</name>
</gene>
<evidence type="ECO:0000313" key="12">
    <source>
        <dbReference type="Proteomes" id="UP001213000"/>
    </source>
</evidence>
<feature type="binding site" evidence="7">
    <location>
        <position position="316"/>
    </location>
    <ligand>
        <name>ATP</name>
        <dbReference type="ChEBI" id="CHEBI:30616"/>
    </ligand>
</feature>
<organism evidence="11 12">
    <name type="scientific">Leucocoprinus birnbaumii</name>
    <dbReference type="NCBI Taxonomy" id="56174"/>
    <lineage>
        <taxon>Eukaryota</taxon>
        <taxon>Fungi</taxon>
        <taxon>Dikarya</taxon>
        <taxon>Basidiomycota</taxon>
        <taxon>Agaricomycotina</taxon>
        <taxon>Agaricomycetes</taxon>
        <taxon>Agaricomycetidae</taxon>
        <taxon>Agaricales</taxon>
        <taxon>Agaricineae</taxon>
        <taxon>Agaricaceae</taxon>
        <taxon>Leucocoprinus</taxon>
    </lineage>
</organism>
<keyword evidence="9" id="KW-0812">Transmembrane</keyword>
<evidence type="ECO:0000256" key="4">
    <source>
        <dbReference type="ARBA" id="ARBA00022741"/>
    </source>
</evidence>
<name>A0AAD5VHV1_9AGAR</name>
<dbReference type="AlphaFoldDB" id="A0AAD5VHV1"/>
<protein>
    <recommendedName>
        <fullName evidence="10">Protein kinase domain-containing protein</fullName>
    </recommendedName>
</protein>
<proteinExistence type="predicted"/>
<keyword evidence="2" id="KW-0597">Phosphoprotein</keyword>
<dbReference type="GO" id="GO:0005524">
    <property type="term" value="F:ATP binding"/>
    <property type="evidence" value="ECO:0007669"/>
    <property type="project" value="UniProtKB-UniRule"/>
</dbReference>
<feature type="region of interest" description="Disordered" evidence="8">
    <location>
        <begin position="155"/>
        <end position="191"/>
    </location>
</feature>
<feature type="domain" description="Protein kinase" evidence="10">
    <location>
        <begin position="288"/>
        <end position="548"/>
    </location>
</feature>
<evidence type="ECO:0000256" key="5">
    <source>
        <dbReference type="ARBA" id="ARBA00022777"/>
    </source>
</evidence>
<dbReference type="EMBL" id="JANIEX010001142">
    <property type="protein sequence ID" value="KAJ3560598.1"/>
    <property type="molecule type" value="Genomic_DNA"/>
</dbReference>
<evidence type="ECO:0000256" key="2">
    <source>
        <dbReference type="ARBA" id="ARBA00022553"/>
    </source>
</evidence>
<keyword evidence="4 7" id="KW-0547">Nucleotide-binding</keyword>
<sequence>MTGSGLAWVQRLVFLRLLLEVWGFSPFAGSITSLIELLNELHAILAKSSSSSVLIRRFLGFALRKIHATLDYFFWWLVKLVCSVLVGLLDGFLKALRIRLRLGQCLIAVCCRWLPCPVRKCLILWLTRLLECTQILSRWIEFTIQILVGAEQRKSNKSSKNDTRHKSKETHTSRTRKSRSNRAEDVTSSSARTTLPRVAIRIPNGTLPTPPATPNTDCANGFDSTGTSTTNPTDNTYHTLYPGEHQSSTSTTDTACDDHDILIIENDRERVISALSSFDSSDAFLGALTVHEKIGKGTYGHIYRGTGYEGEVFAVKIMARNGEFEQDAAFDDEVGAMGRVSGSDWAPKLWYWQCSEDYMMIAMTFISGGNIYDYAKSQTTFEPDLAIFWTAEMILALHSIHILGIVHRDIKPENIMLSAAGHVKIIDFGLARLFDHDSVSREEYPLFHSLKRTGGDLFPQIWHSTPIPTRRTSFGVDYFAMACVLYELLTGRLPFEYDPLTDEYDVATIIVDPDYALEEVQHDFLKKALMPNPVLRPSVSHMKKHPIFKDIDWHALAIFQLDPPMSF</sequence>
<keyword evidence="12" id="KW-1185">Reference proteome</keyword>
<accession>A0AAD5VHV1</accession>
<keyword evidence="9" id="KW-1133">Transmembrane helix</keyword>
<evidence type="ECO:0000256" key="9">
    <source>
        <dbReference type="SAM" id="Phobius"/>
    </source>
</evidence>
<keyword evidence="5" id="KW-0418">Kinase</keyword>
<keyword evidence="3" id="KW-0808">Transferase</keyword>
<dbReference type="GO" id="GO:0004674">
    <property type="term" value="F:protein serine/threonine kinase activity"/>
    <property type="evidence" value="ECO:0007669"/>
    <property type="project" value="UniProtKB-KW"/>
</dbReference>
<evidence type="ECO:0000256" key="3">
    <source>
        <dbReference type="ARBA" id="ARBA00022679"/>
    </source>
</evidence>
<dbReference type="Gene3D" id="1.10.510.10">
    <property type="entry name" value="Transferase(Phosphotransferase) domain 1"/>
    <property type="match status" value="1"/>
</dbReference>
<dbReference type="SMART" id="SM00220">
    <property type="entry name" value="S_TKc"/>
    <property type="match status" value="1"/>
</dbReference>
<dbReference type="InterPro" id="IPR000719">
    <property type="entry name" value="Prot_kinase_dom"/>
</dbReference>
<evidence type="ECO:0000256" key="6">
    <source>
        <dbReference type="ARBA" id="ARBA00022840"/>
    </source>
</evidence>
<comment type="caution">
    <text evidence="11">The sequence shown here is derived from an EMBL/GenBank/DDBJ whole genome shotgun (WGS) entry which is preliminary data.</text>
</comment>